<dbReference type="VEuPathDB" id="VectorBase:GPPI039960"/>
<accession>A0A1B0BTF9</accession>
<organism evidence="1 2">
    <name type="scientific">Glossina palpalis gambiensis</name>
    <dbReference type="NCBI Taxonomy" id="67801"/>
    <lineage>
        <taxon>Eukaryota</taxon>
        <taxon>Metazoa</taxon>
        <taxon>Ecdysozoa</taxon>
        <taxon>Arthropoda</taxon>
        <taxon>Hexapoda</taxon>
        <taxon>Insecta</taxon>
        <taxon>Pterygota</taxon>
        <taxon>Neoptera</taxon>
        <taxon>Endopterygota</taxon>
        <taxon>Diptera</taxon>
        <taxon>Brachycera</taxon>
        <taxon>Muscomorpha</taxon>
        <taxon>Hippoboscoidea</taxon>
        <taxon>Glossinidae</taxon>
        <taxon>Glossina</taxon>
    </lineage>
</organism>
<reference evidence="2" key="1">
    <citation type="submission" date="2015-01" db="EMBL/GenBank/DDBJ databases">
        <authorList>
            <person name="Aksoy S."/>
            <person name="Warren W."/>
            <person name="Wilson R.K."/>
        </authorList>
    </citation>
    <scope>NUCLEOTIDE SEQUENCE [LARGE SCALE GENOMIC DNA]</scope>
    <source>
        <strain evidence="2">IAEA</strain>
    </source>
</reference>
<sequence>MQKNGGINQYAKSVLFIANSSNHYYCSANHTIEKKFLKLLLSSSNSGVTGDGVGAAGAPSFASTSTSGHSVWVPMVYPNSLLFGK</sequence>
<dbReference type="EMBL" id="JXJN01020134">
    <property type="status" value="NOT_ANNOTATED_CDS"/>
    <property type="molecule type" value="Genomic_DNA"/>
</dbReference>
<proteinExistence type="predicted"/>
<dbReference type="Proteomes" id="UP000092460">
    <property type="component" value="Unassembled WGS sequence"/>
</dbReference>
<name>A0A1B0BTF9_9MUSC</name>
<dbReference type="EnsemblMetazoa" id="GPPI039960-RA">
    <property type="protein sequence ID" value="GPPI039960-PA"/>
    <property type="gene ID" value="GPPI039960"/>
</dbReference>
<reference evidence="1" key="2">
    <citation type="submission" date="2020-05" db="UniProtKB">
        <authorList>
            <consortium name="EnsemblMetazoa"/>
        </authorList>
    </citation>
    <scope>IDENTIFICATION</scope>
    <source>
        <strain evidence="1">IAEA</strain>
    </source>
</reference>
<evidence type="ECO:0000313" key="1">
    <source>
        <dbReference type="EnsemblMetazoa" id="GPPI039960-PA"/>
    </source>
</evidence>
<keyword evidence="2" id="KW-1185">Reference proteome</keyword>
<protein>
    <submittedName>
        <fullName evidence="1">Uncharacterized protein</fullName>
    </submittedName>
</protein>
<dbReference type="AlphaFoldDB" id="A0A1B0BTF9"/>
<evidence type="ECO:0000313" key="2">
    <source>
        <dbReference type="Proteomes" id="UP000092460"/>
    </source>
</evidence>